<evidence type="ECO:0000313" key="2">
    <source>
        <dbReference type="Proteomes" id="UP000789901"/>
    </source>
</evidence>
<proteinExistence type="predicted"/>
<feature type="non-terminal residue" evidence="1">
    <location>
        <position position="1"/>
    </location>
</feature>
<name>A0ABN7WUR9_GIGMA</name>
<accession>A0ABN7WUR9</accession>
<dbReference type="EMBL" id="CAJVQB010065378">
    <property type="protein sequence ID" value="CAG8841273.1"/>
    <property type="molecule type" value="Genomic_DNA"/>
</dbReference>
<dbReference type="Proteomes" id="UP000789901">
    <property type="component" value="Unassembled WGS sequence"/>
</dbReference>
<comment type="caution">
    <text evidence="1">The sequence shown here is derived from an EMBL/GenBank/DDBJ whole genome shotgun (WGS) entry which is preliminary data.</text>
</comment>
<feature type="non-terminal residue" evidence="1">
    <location>
        <position position="61"/>
    </location>
</feature>
<keyword evidence="2" id="KW-1185">Reference proteome</keyword>
<sequence length="61" mass="5890">NCGSAQVGKSCSKNADCFSLNCAGGNCGLGNPGAPCNSISDCLNVDPEVACVGVRVGVAQG</sequence>
<protein>
    <submittedName>
        <fullName evidence="1">4482_t:CDS:1</fullName>
    </submittedName>
</protein>
<reference evidence="1 2" key="1">
    <citation type="submission" date="2021-06" db="EMBL/GenBank/DDBJ databases">
        <authorList>
            <person name="Kallberg Y."/>
            <person name="Tangrot J."/>
            <person name="Rosling A."/>
        </authorList>
    </citation>
    <scope>NUCLEOTIDE SEQUENCE [LARGE SCALE GENOMIC DNA]</scope>
    <source>
        <strain evidence="1 2">120-4 pot B 10/14</strain>
    </source>
</reference>
<gene>
    <name evidence="1" type="ORF">GMARGA_LOCUS35338</name>
</gene>
<organism evidence="1 2">
    <name type="scientific">Gigaspora margarita</name>
    <dbReference type="NCBI Taxonomy" id="4874"/>
    <lineage>
        <taxon>Eukaryota</taxon>
        <taxon>Fungi</taxon>
        <taxon>Fungi incertae sedis</taxon>
        <taxon>Mucoromycota</taxon>
        <taxon>Glomeromycotina</taxon>
        <taxon>Glomeromycetes</taxon>
        <taxon>Diversisporales</taxon>
        <taxon>Gigasporaceae</taxon>
        <taxon>Gigaspora</taxon>
    </lineage>
</organism>
<evidence type="ECO:0000313" key="1">
    <source>
        <dbReference type="EMBL" id="CAG8841273.1"/>
    </source>
</evidence>